<feature type="compositionally biased region" description="Basic and acidic residues" evidence="1">
    <location>
        <begin position="94"/>
        <end position="103"/>
    </location>
</feature>
<dbReference type="InterPro" id="IPR007374">
    <property type="entry name" value="ASCH_domain"/>
</dbReference>
<dbReference type="SUPFAM" id="SSF88697">
    <property type="entry name" value="PUA domain-like"/>
    <property type="match status" value="1"/>
</dbReference>
<evidence type="ECO:0000256" key="1">
    <source>
        <dbReference type="SAM" id="MobiDB-lite"/>
    </source>
</evidence>
<accession>A0A5D5ASC1</accession>
<feature type="domain" description="ASCH" evidence="2">
    <location>
        <begin position="37"/>
        <end position="101"/>
    </location>
</feature>
<dbReference type="Proteomes" id="UP000324104">
    <property type="component" value="Unassembled WGS sequence"/>
</dbReference>
<keyword evidence="4" id="KW-1185">Reference proteome</keyword>
<dbReference type="RefSeq" id="WP_149080951.1">
    <property type="nucleotide sequence ID" value="NZ_VTAW01000008.1"/>
</dbReference>
<dbReference type="Pfam" id="PF04266">
    <property type="entry name" value="ASCH"/>
    <property type="match status" value="1"/>
</dbReference>
<gene>
    <name evidence="3" type="ORF">FYC77_07810</name>
</gene>
<protein>
    <submittedName>
        <fullName evidence="3">ASCH domain-containing protein</fullName>
    </submittedName>
</protein>
<name>A0A5D5ASC1_9EURY</name>
<dbReference type="EMBL" id="VTAW01000008">
    <property type="protein sequence ID" value="TYT62400.1"/>
    <property type="molecule type" value="Genomic_DNA"/>
</dbReference>
<dbReference type="InterPro" id="IPR015947">
    <property type="entry name" value="PUA-like_sf"/>
</dbReference>
<feature type="region of interest" description="Disordered" evidence="1">
    <location>
        <begin position="83"/>
        <end position="103"/>
    </location>
</feature>
<proteinExistence type="predicted"/>
<dbReference type="AlphaFoldDB" id="A0A5D5ASC1"/>
<reference evidence="3 4" key="1">
    <citation type="submission" date="2019-08" db="EMBL/GenBank/DDBJ databases">
        <title>Archaea genome.</title>
        <authorList>
            <person name="Kajale S."/>
            <person name="Shouche Y."/>
            <person name="Deshpande N."/>
            <person name="Sharma A."/>
        </authorList>
    </citation>
    <scope>NUCLEOTIDE SEQUENCE [LARGE SCALE GENOMIC DNA]</scope>
    <source>
        <strain evidence="3 4">ESP3B_9</strain>
    </source>
</reference>
<comment type="caution">
    <text evidence="3">The sequence shown here is derived from an EMBL/GenBank/DDBJ whole genome shotgun (WGS) entry which is preliminary data.</text>
</comment>
<evidence type="ECO:0000313" key="3">
    <source>
        <dbReference type="EMBL" id="TYT62400.1"/>
    </source>
</evidence>
<evidence type="ECO:0000313" key="4">
    <source>
        <dbReference type="Proteomes" id="UP000324104"/>
    </source>
</evidence>
<organism evidence="3 4">
    <name type="scientific">Natrialba swarupiae</name>
    <dbReference type="NCBI Taxonomy" id="2448032"/>
    <lineage>
        <taxon>Archaea</taxon>
        <taxon>Methanobacteriati</taxon>
        <taxon>Methanobacteriota</taxon>
        <taxon>Stenosarchaea group</taxon>
        <taxon>Halobacteria</taxon>
        <taxon>Halobacteriales</taxon>
        <taxon>Natrialbaceae</taxon>
        <taxon>Natrialba</taxon>
    </lineage>
</organism>
<evidence type="ECO:0000259" key="2">
    <source>
        <dbReference type="Pfam" id="PF04266"/>
    </source>
</evidence>
<sequence>MTRIDAAELLPAERIRRKALRGDITQLHRGDPHATEGDTFVIEETTFEVTNVEHRKLGELTDEDARAEGSPNLEAYKRRIEATHDTEWDDESEAVLHEFEPRS</sequence>